<evidence type="ECO:0000313" key="23">
    <source>
        <dbReference type="Ensembl" id="ENSOMEP00000001114.1"/>
    </source>
</evidence>
<dbReference type="Pfam" id="PF09311">
    <property type="entry name" value="Rab5-bind"/>
    <property type="match status" value="1"/>
</dbReference>
<comment type="subcellular location">
    <subcellularLocation>
        <location evidence="3">Cytoplasmic vesicle</location>
    </subcellularLocation>
    <subcellularLocation>
        <location evidence="2">Early endosome</location>
    </subcellularLocation>
    <subcellularLocation>
        <location evidence="1">Recycling endosome</location>
    </subcellularLocation>
</comment>
<keyword evidence="11" id="KW-0653">Protein transport</keyword>
<dbReference type="GO" id="GO:0055037">
    <property type="term" value="C:recycling endosome"/>
    <property type="evidence" value="ECO:0007669"/>
    <property type="project" value="UniProtKB-SubCell"/>
</dbReference>
<dbReference type="Gene3D" id="1.20.5.730">
    <property type="entry name" value="Single helix bin"/>
    <property type="match status" value="1"/>
</dbReference>
<dbReference type="GO" id="GO:0005096">
    <property type="term" value="F:GTPase activator activity"/>
    <property type="evidence" value="ECO:0007669"/>
    <property type="project" value="InterPro"/>
</dbReference>
<feature type="coiled-coil region" evidence="19">
    <location>
        <begin position="103"/>
        <end position="246"/>
    </location>
</feature>
<comment type="similarity">
    <text evidence="4">Belongs to the rabaptin family.</text>
</comment>
<dbReference type="SUPFAM" id="SSF103652">
    <property type="entry name" value="G protein-binding domain"/>
    <property type="match status" value="2"/>
</dbReference>
<keyword evidence="13 19" id="KW-0175">Coiled coil</keyword>
<evidence type="ECO:0000256" key="11">
    <source>
        <dbReference type="ARBA" id="ARBA00022927"/>
    </source>
</evidence>
<evidence type="ECO:0000256" key="10">
    <source>
        <dbReference type="ARBA" id="ARBA00022753"/>
    </source>
</evidence>
<evidence type="ECO:0000256" key="16">
    <source>
        <dbReference type="ARBA" id="ARBA00069951"/>
    </source>
</evidence>
<dbReference type="FunFam" id="1.20.5.340:FF:000022">
    <property type="entry name" value="Rabaptin, RAB GTPase-binding effector protein 1"/>
    <property type="match status" value="1"/>
</dbReference>
<evidence type="ECO:0000256" key="1">
    <source>
        <dbReference type="ARBA" id="ARBA00004172"/>
    </source>
</evidence>
<evidence type="ECO:0000256" key="8">
    <source>
        <dbReference type="ARBA" id="ARBA00022583"/>
    </source>
</evidence>
<proteinExistence type="inferred from homology"/>
<evidence type="ECO:0000256" key="4">
    <source>
        <dbReference type="ARBA" id="ARBA00006603"/>
    </source>
</evidence>
<keyword evidence="6" id="KW-0963">Cytoplasm</keyword>
<dbReference type="InterPro" id="IPR018514">
    <property type="entry name" value="Rabaptin_CC"/>
</dbReference>
<feature type="region of interest" description="Disordered" evidence="20">
    <location>
        <begin position="356"/>
        <end position="383"/>
    </location>
</feature>
<evidence type="ECO:0000256" key="7">
    <source>
        <dbReference type="ARBA" id="ARBA00022553"/>
    </source>
</evidence>
<dbReference type="PRINTS" id="PR01432">
    <property type="entry name" value="RABAPTIN"/>
</dbReference>
<name>A0A3B3B7J4_ORYME</name>
<protein>
    <recommendedName>
        <fullName evidence="16">Rab GTPase-binding effector protein 1</fullName>
    </recommendedName>
    <alternativeName>
        <fullName evidence="18">Rabaptin-5</fullName>
    </alternativeName>
    <alternativeName>
        <fullName evidence="17">Rabaptin-5alpha</fullName>
    </alternativeName>
</protein>
<evidence type="ECO:0000256" key="12">
    <source>
        <dbReference type="ARBA" id="ARBA00022990"/>
    </source>
</evidence>
<dbReference type="InterPro" id="IPR003914">
    <property type="entry name" value="Rabaptin"/>
</dbReference>
<dbReference type="PANTHER" id="PTHR31179:SF5">
    <property type="entry name" value="RAB GTPASE-BINDING EFFECTOR PROTEIN 1"/>
    <property type="match status" value="1"/>
</dbReference>
<evidence type="ECO:0000259" key="21">
    <source>
        <dbReference type="Pfam" id="PF03528"/>
    </source>
</evidence>
<keyword evidence="24" id="KW-1185">Reference proteome</keyword>
<evidence type="ECO:0000256" key="3">
    <source>
        <dbReference type="ARBA" id="ARBA00004541"/>
    </source>
</evidence>
<evidence type="ECO:0000256" key="18">
    <source>
        <dbReference type="ARBA" id="ARBA00081948"/>
    </source>
</evidence>
<dbReference type="GeneTree" id="ENSGT00530000063743"/>
<feature type="compositionally biased region" description="Low complexity" evidence="20">
    <location>
        <begin position="356"/>
        <end position="372"/>
    </location>
</feature>
<sequence length="780" mass="89635">LKQQLEAEFNQKRAKFKELYMSKEEELQRRTAALEEAQNEIISMKAQLTQARAEIETIKAVATVSENTKQEAIDQVRSQWQEEVASLQAIMKDTVCEYEVQFHQRLEQERAQWNQYREAMERELGDLRRRLTEGQEKENLEDEMKKAQEDAEKLRSVVMPLEQEIAALKAKLTSSEDKVKELEASKVKELNHVLEAEKSCRTDLEMYVAVLNTQKSVLQEDAEKLRKELHEVCHKLELERQQHNQLKHTWQRANDQFLESQRLLMRDMQRIESVLSSEQLRQVEEMKKKDQEEEEKERLSQVKDLKKEICLLTFVLFSPQYHTNHSTHGSVHSLDTDVVAGSPSDPYKDNLRRVQSTDSLGSSLSSQQALGGHNHKAKSASNLDESDFGPLVSADCGATDTSFGETTSVSSIKLTASHFLLTKDQEKAIKAMTPEQEETASLLSSISQAPDTAYLPPAGYQLVSDTEWNLLQQEVKNAGRKLGRRCDMCSNYEKQLQAIQGQEADTRDQVKKLQVMLRQANDHLERTMAEKQNLEDSIKMGNEENAAKVSALTQRVQESETLLGALQQAFSEAKRKTQEQMVVLVKSREQVAEELSRLQRDNESLQGKHRLHVELQQQEDFQMPNTELQGLVFQCREDMVALRTSADHMEEKLKAEILFLKEQIQAEQCLKENLEDTLQLEIEGCKEEIASFSSLKTELERIKAEKEKSALEIQVLDEKDKAQRLQTELDVSEQVQKDFVKLSQTLQVQLERIRQAESLDRIKVILNDTNLTDINQLPET</sequence>
<dbReference type="PANTHER" id="PTHR31179">
    <property type="entry name" value="RAB GTPASE-BINDING EFFECTOR PROTEIN"/>
    <property type="match status" value="1"/>
</dbReference>
<organism evidence="23 24">
    <name type="scientific">Oryzias melastigma</name>
    <name type="common">Marine medaka</name>
    <dbReference type="NCBI Taxonomy" id="30732"/>
    <lineage>
        <taxon>Eukaryota</taxon>
        <taxon>Metazoa</taxon>
        <taxon>Chordata</taxon>
        <taxon>Craniata</taxon>
        <taxon>Vertebrata</taxon>
        <taxon>Euteleostomi</taxon>
        <taxon>Actinopterygii</taxon>
        <taxon>Neopterygii</taxon>
        <taxon>Teleostei</taxon>
        <taxon>Neoteleostei</taxon>
        <taxon>Acanthomorphata</taxon>
        <taxon>Ovalentaria</taxon>
        <taxon>Atherinomorphae</taxon>
        <taxon>Beloniformes</taxon>
        <taxon>Adrianichthyidae</taxon>
        <taxon>Oryziinae</taxon>
        <taxon>Oryzias</taxon>
    </lineage>
</organism>
<evidence type="ECO:0000313" key="24">
    <source>
        <dbReference type="Proteomes" id="UP000261560"/>
    </source>
</evidence>
<feature type="coiled-coil region" evidence="19">
    <location>
        <begin position="650"/>
        <end position="728"/>
    </location>
</feature>
<dbReference type="AlphaFoldDB" id="A0A3B3B7J4"/>
<feature type="coiled-coil region" evidence="19">
    <location>
        <begin position="510"/>
        <end position="544"/>
    </location>
</feature>
<dbReference type="GO" id="GO:0005769">
    <property type="term" value="C:early endosome"/>
    <property type="evidence" value="ECO:0007669"/>
    <property type="project" value="UniProtKB-SubCell"/>
</dbReference>
<dbReference type="GO" id="GO:0006915">
    <property type="term" value="P:apoptotic process"/>
    <property type="evidence" value="ECO:0007669"/>
    <property type="project" value="UniProtKB-KW"/>
</dbReference>
<evidence type="ECO:0000256" key="13">
    <source>
        <dbReference type="ARBA" id="ARBA00023054"/>
    </source>
</evidence>
<dbReference type="Pfam" id="PF03528">
    <property type="entry name" value="Rabaptin"/>
    <property type="match status" value="1"/>
</dbReference>
<dbReference type="Gene3D" id="1.20.5.340">
    <property type="match status" value="1"/>
</dbReference>
<reference evidence="23" key="1">
    <citation type="submission" date="2025-08" db="UniProtKB">
        <authorList>
            <consortium name="Ensembl"/>
        </authorList>
    </citation>
    <scope>IDENTIFICATION</scope>
</reference>
<keyword evidence="9" id="KW-0053">Apoptosis</keyword>
<feature type="domain" description="Rabaptin GTPase-Rab5 binding" evidence="22">
    <location>
        <begin position="486"/>
        <end position="708"/>
    </location>
</feature>
<evidence type="ECO:0000256" key="6">
    <source>
        <dbReference type="ARBA" id="ARBA00022490"/>
    </source>
</evidence>
<dbReference type="Ensembl" id="ENSOMET00000014732.1">
    <property type="protein sequence ID" value="ENSOMEP00000001114.1"/>
    <property type="gene ID" value="ENSOMEG00000002008.1"/>
</dbReference>
<evidence type="ECO:0000259" key="22">
    <source>
        <dbReference type="Pfam" id="PF09311"/>
    </source>
</evidence>
<keyword evidence="8" id="KW-0254">Endocytosis</keyword>
<keyword evidence="12" id="KW-0007">Acetylation</keyword>
<dbReference type="GO" id="GO:0015031">
    <property type="term" value="P:protein transport"/>
    <property type="evidence" value="ECO:0007669"/>
    <property type="project" value="UniProtKB-KW"/>
</dbReference>
<dbReference type="InterPro" id="IPR015390">
    <property type="entry name" value="Rabaptin_Rab5-bd_dom"/>
</dbReference>
<feature type="domain" description="Rabaptin coiled-coil" evidence="21">
    <location>
        <begin position="1"/>
        <end position="448"/>
    </location>
</feature>
<keyword evidence="5" id="KW-0813">Transport</keyword>
<accession>A0A3B3B7J4</accession>
<evidence type="ECO:0000256" key="14">
    <source>
        <dbReference type="ARBA" id="ARBA00023329"/>
    </source>
</evidence>
<comment type="function">
    <text evidence="15">Rab effector protein acting as linker between gamma-adaptin, RAB4A and RAB5A. Involved in endocytic membrane fusion and membrane trafficking of recycling endosomes. Involved in KCNH1 channels trafficking to and from the cell membrane. Stimulates RABGEF1 mediated nucleotide exchange on RAB5A. Mediates the traffic of PKD1:PKD2 complex from the endoplasmic reticulum through the Golgi to the cilium.</text>
</comment>
<evidence type="ECO:0000256" key="20">
    <source>
        <dbReference type="SAM" id="MobiDB-lite"/>
    </source>
</evidence>
<feature type="coiled-coil region" evidence="19">
    <location>
        <begin position="282"/>
        <end position="309"/>
    </location>
</feature>
<evidence type="ECO:0000256" key="5">
    <source>
        <dbReference type="ARBA" id="ARBA00022448"/>
    </source>
</evidence>
<keyword evidence="10" id="KW-0967">Endosome</keyword>
<evidence type="ECO:0000256" key="15">
    <source>
        <dbReference type="ARBA" id="ARBA00053463"/>
    </source>
</evidence>
<reference evidence="23" key="2">
    <citation type="submission" date="2025-09" db="UniProtKB">
        <authorList>
            <consortium name="Ensembl"/>
        </authorList>
    </citation>
    <scope>IDENTIFICATION</scope>
</reference>
<dbReference type="GO" id="GO:0008083">
    <property type="term" value="F:growth factor activity"/>
    <property type="evidence" value="ECO:0007669"/>
    <property type="project" value="InterPro"/>
</dbReference>
<dbReference type="Proteomes" id="UP000261560">
    <property type="component" value="Unplaced"/>
</dbReference>
<evidence type="ECO:0000256" key="19">
    <source>
        <dbReference type="SAM" id="Coils"/>
    </source>
</evidence>
<evidence type="ECO:0000256" key="9">
    <source>
        <dbReference type="ARBA" id="ARBA00022703"/>
    </source>
</evidence>
<evidence type="ECO:0000256" key="2">
    <source>
        <dbReference type="ARBA" id="ARBA00004412"/>
    </source>
</evidence>
<keyword evidence="14" id="KW-0968">Cytoplasmic vesicle</keyword>
<dbReference type="FunFam" id="1.20.5.730:FF:000002">
    <property type="entry name" value="Rabaptin, RAB GTPase-binding effector protein 1"/>
    <property type="match status" value="1"/>
</dbReference>
<evidence type="ECO:0000256" key="17">
    <source>
        <dbReference type="ARBA" id="ARBA00077424"/>
    </source>
</evidence>
<feature type="coiled-coil region" evidence="19">
    <location>
        <begin position="17"/>
        <end position="54"/>
    </location>
</feature>
<dbReference type="GO" id="GO:0006897">
    <property type="term" value="P:endocytosis"/>
    <property type="evidence" value="ECO:0007669"/>
    <property type="project" value="UniProtKB-KW"/>
</dbReference>
<keyword evidence="7" id="KW-0597">Phosphoprotein</keyword>